<dbReference type="Gene3D" id="3.30.450.40">
    <property type="match status" value="1"/>
</dbReference>
<evidence type="ECO:0000256" key="4">
    <source>
        <dbReference type="ARBA" id="ARBA00022741"/>
    </source>
</evidence>
<dbReference type="Gene3D" id="3.30.565.10">
    <property type="entry name" value="Histidine kinase-like ATPase, C-terminal domain"/>
    <property type="match status" value="1"/>
</dbReference>
<evidence type="ECO:0000313" key="10">
    <source>
        <dbReference type="Proteomes" id="UP000035287"/>
    </source>
</evidence>
<dbReference type="NCBIfam" id="TIGR02916">
    <property type="entry name" value="PEP_his_kin"/>
    <property type="match status" value="1"/>
</dbReference>
<dbReference type="SMART" id="SM00387">
    <property type="entry name" value="HATPase_c"/>
    <property type="match status" value="1"/>
</dbReference>
<protein>
    <recommendedName>
        <fullName evidence="2">histidine kinase</fullName>
        <ecNumber evidence="2">2.7.13.3</ecNumber>
    </recommendedName>
</protein>
<dbReference type="SUPFAM" id="SSF55781">
    <property type="entry name" value="GAF domain-like"/>
    <property type="match status" value="1"/>
</dbReference>
<dbReference type="InterPro" id="IPR029016">
    <property type="entry name" value="GAF-like_dom_sf"/>
</dbReference>
<evidence type="ECO:0000256" key="7">
    <source>
        <dbReference type="SAM" id="Phobius"/>
    </source>
</evidence>
<dbReference type="InterPro" id="IPR003594">
    <property type="entry name" value="HATPase_dom"/>
</dbReference>
<gene>
    <name evidence="9" type="ORF">AB433_06685</name>
</gene>
<dbReference type="InterPro" id="IPR050980">
    <property type="entry name" value="2C_sensor_his_kinase"/>
</dbReference>
<name>A0A0G3XMC5_9SPHN</name>
<feature type="transmembrane region" description="Helical" evidence="7">
    <location>
        <begin position="217"/>
        <end position="237"/>
    </location>
</feature>
<feature type="transmembrane region" description="Helical" evidence="7">
    <location>
        <begin position="150"/>
        <end position="172"/>
    </location>
</feature>
<keyword evidence="7" id="KW-0812">Transmembrane</keyword>
<feature type="transmembrane region" description="Helical" evidence="7">
    <location>
        <begin position="243"/>
        <end position="263"/>
    </location>
</feature>
<dbReference type="Pfam" id="PF02518">
    <property type="entry name" value="HATPase_c"/>
    <property type="match status" value="1"/>
</dbReference>
<feature type="domain" description="Histidine kinase" evidence="8">
    <location>
        <begin position="558"/>
        <end position="667"/>
    </location>
</feature>
<organism evidence="9 10">
    <name type="scientific">Croceicoccus naphthovorans</name>
    <dbReference type="NCBI Taxonomy" id="1348774"/>
    <lineage>
        <taxon>Bacteria</taxon>
        <taxon>Pseudomonadati</taxon>
        <taxon>Pseudomonadota</taxon>
        <taxon>Alphaproteobacteria</taxon>
        <taxon>Sphingomonadales</taxon>
        <taxon>Erythrobacteraceae</taxon>
        <taxon>Croceicoccus</taxon>
    </lineage>
</organism>
<keyword evidence="7" id="KW-0472">Membrane</keyword>
<keyword evidence="5" id="KW-0418">Kinase</keyword>
<dbReference type="EC" id="2.7.13.3" evidence="2"/>
<dbReference type="PANTHER" id="PTHR44936:SF10">
    <property type="entry name" value="SENSOR PROTEIN RSTB"/>
    <property type="match status" value="1"/>
</dbReference>
<feature type="transmembrane region" description="Helical" evidence="7">
    <location>
        <begin position="20"/>
        <end position="38"/>
    </location>
</feature>
<dbReference type="InterPro" id="IPR014265">
    <property type="entry name" value="XrtA/PrsK"/>
</dbReference>
<dbReference type="PATRIC" id="fig|1348774.3.peg.1399"/>
<dbReference type="SMART" id="SM00065">
    <property type="entry name" value="GAF"/>
    <property type="match status" value="1"/>
</dbReference>
<dbReference type="GO" id="GO:0005524">
    <property type="term" value="F:ATP binding"/>
    <property type="evidence" value="ECO:0007669"/>
    <property type="project" value="UniProtKB-KW"/>
</dbReference>
<dbReference type="InterPro" id="IPR004358">
    <property type="entry name" value="Sig_transdc_His_kin-like_C"/>
</dbReference>
<dbReference type="Proteomes" id="UP000035287">
    <property type="component" value="Chromosome"/>
</dbReference>
<evidence type="ECO:0000256" key="3">
    <source>
        <dbReference type="ARBA" id="ARBA00022679"/>
    </source>
</evidence>
<evidence type="ECO:0000256" key="1">
    <source>
        <dbReference type="ARBA" id="ARBA00000085"/>
    </source>
</evidence>
<dbReference type="EMBL" id="CP011770">
    <property type="protein sequence ID" value="AKM11608.1"/>
    <property type="molecule type" value="Genomic_DNA"/>
</dbReference>
<feature type="transmembrane region" description="Helical" evidence="7">
    <location>
        <begin position="178"/>
        <end position="196"/>
    </location>
</feature>
<reference evidence="9 10" key="1">
    <citation type="submission" date="2015-06" db="EMBL/GenBank/DDBJ databases">
        <authorList>
            <person name="Zeng Y."/>
            <person name="Huang Y."/>
        </authorList>
    </citation>
    <scope>NUCLEOTIDE SEQUENCE [LARGE SCALE GENOMIC DNA]</scope>
    <source>
        <strain evidence="9 10">PQ-2</strain>
    </source>
</reference>
<dbReference type="PANTHER" id="PTHR44936">
    <property type="entry name" value="SENSOR PROTEIN CREC"/>
    <property type="match status" value="1"/>
</dbReference>
<evidence type="ECO:0000259" key="8">
    <source>
        <dbReference type="PROSITE" id="PS50109"/>
    </source>
</evidence>
<evidence type="ECO:0000256" key="6">
    <source>
        <dbReference type="ARBA" id="ARBA00022840"/>
    </source>
</evidence>
<proteinExistence type="predicted"/>
<keyword evidence="7" id="KW-1133">Transmembrane helix</keyword>
<dbReference type="SUPFAM" id="SSF55874">
    <property type="entry name" value="ATPase domain of HSP90 chaperone/DNA topoisomerase II/histidine kinase"/>
    <property type="match status" value="1"/>
</dbReference>
<feature type="transmembrane region" description="Helical" evidence="7">
    <location>
        <begin position="113"/>
        <end position="138"/>
    </location>
</feature>
<feature type="transmembrane region" description="Helical" evidence="7">
    <location>
        <begin position="50"/>
        <end position="69"/>
    </location>
</feature>
<keyword evidence="3" id="KW-0808">Transferase</keyword>
<comment type="catalytic activity">
    <reaction evidence="1">
        <text>ATP + protein L-histidine = ADP + protein N-phospho-L-histidine.</text>
        <dbReference type="EC" id="2.7.13.3"/>
    </reaction>
</comment>
<accession>A0A0G3XMC5</accession>
<dbReference type="PRINTS" id="PR00344">
    <property type="entry name" value="BCTRLSENSOR"/>
</dbReference>
<dbReference type="STRING" id="1348774.AB433_06685"/>
<dbReference type="GO" id="GO:0004673">
    <property type="term" value="F:protein histidine kinase activity"/>
    <property type="evidence" value="ECO:0007669"/>
    <property type="project" value="UniProtKB-EC"/>
</dbReference>
<keyword evidence="6" id="KW-0067">ATP-binding</keyword>
<evidence type="ECO:0000256" key="2">
    <source>
        <dbReference type="ARBA" id="ARBA00012438"/>
    </source>
</evidence>
<dbReference type="AlphaFoldDB" id="A0A0G3XMC5"/>
<keyword evidence="10" id="KW-1185">Reference proteome</keyword>
<dbReference type="InterPro" id="IPR003018">
    <property type="entry name" value="GAF"/>
</dbReference>
<feature type="transmembrane region" description="Helical" evidence="7">
    <location>
        <begin position="81"/>
        <end position="101"/>
    </location>
</feature>
<evidence type="ECO:0000313" key="9">
    <source>
        <dbReference type="EMBL" id="AKM11608.1"/>
    </source>
</evidence>
<dbReference type="PROSITE" id="PS50109">
    <property type="entry name" value="HIS_KIN"/>
    <property type="match status" value="1"/>
</dbReference>
<keyword evidence="4" id="KW-0547">Nucleotide-binding</keyword>
<dbReference type="KEGG" id="cna:AB433_06685"/>
<dbReference type="InterPro" id="IPR036890">
    <property type="entry name" value="HATPase_C_sf"/>
</dbReference>
<sequence>MSALVCLTVAFMLWRRDRPVALRALVIAALGVTAVHLLANAPQVLDVRAVWLVTAMRNLVWLALIRALFAADGRHASLRPVGPVIVALAVAELAQVPLVALSEIFVDPAAFGLIAKVSAIFHMLFAIGFLVLVHNLYVGAGPQLQPRLRWMAGALVLGWGCELNVYSVAYLWGGLPNAVLIARAMAWGTVAVLLWFDARQKITRAFAPSRSVAFQSLSLLVIALYLFALFTLDGALARSSLSLGVLGRFGAVVLAVAIGGLIASRSLRHWLSEVVTRNLFRHRYDYREEWLRLSKTIAGRGVDAPPLEQRAVQALADIVDSPAGLLLAPGDDGQVTLAARWNWSSLEVPPVAMNAAALGMLERGGGIVSLDAVRDETEMALDRYLLPDWLIGSPRAWLMVPLLVEDRVIGVIVLARPSYTRRLDWEDHDILRIVAQQLAAHLAENRAQGALLEASRFEEFNRRIAFVMHDIKNLASQFSLMVSNAERHIEKPAFRADMLVTLRSASDRLEGLLGRLSGYGAHGQGGLMTVDGAQVVADALKPEIAGGLVAVGPGAPQLLADREALDQVLRHLVRNAIEASEPGTPVQVHFAGTDKLVGIEVIDKGCGMSPEFVRGGLFKPFVSTKNDGFGIGAFEAREMVRAMGGRLEVESRVGIGTRFIVWLPRANARIDPARKVA</sequence>
<dbReference type="Pfam" id="PF01590">
    <property type="entry name" value="GAF"/>
    <property type="match status" value="1"/>
</dbReference>
<dbReference type="InterPro" id="IPR005467">
    <property type="entry name" value="His_kinase_dom"/>
</dbReference>
<evidence type="ECO:0000256" key="5">
    <source>
        <dbReference type="ARBA" id="ARBA00022777"/>
    </source>
</evidence>